<feature type="compositionally biased region" description="Acidic residues" evidence="1">
    <location>
        <begin position="246"/>
        <end position="258"/>
    </location>
</feature>
<reference evidence="2" key="2">
    <citation type="submission" date="2021-09" db="EMBL/GenBank/DDBJ databases">
        <authorList>
            <person name="Gilroy R."/>
        </authorList>
    </citation>
    <scope>NUCLEOTIDE SEQUENCE</scope>
    <source>
        <strain evidence="2">CHK179-5677</strain>
    </source>
</reference>
<proteinExistence type="predicted"/>
<dbReference type="Pfam" id="PF08757">
    <property type="entry name" value="CotH"/>
    <property type="match status" value="1"/>
</dbReference>
<keyword evidence="2" id="KW-0418">Kinase</keyword>
<feature type="region of interest" description="Disordered" evidence="1">
    <location>
        <begin position="203"/>
        <end position="261"/>
    </location>
</feature>
<evidence type="ECO:0000313" key="3">
    <source>
        <dbReference type="Proteomes" id="UP000760668"/>
    </source>
</evidence>
<evidence type="ECO:0000256" key="1">
    <source>
        <dbReference type="SAM" id="MobiDB-lite"/>
    </source>
</evidence>
<keyword evidence="2" id="KW-0808">Transferase</keyword>
<dbReference type="InterPro" id="IPR014867">
    <property type="entry name" value="Spore_coat_CotH_CotH2/3/7"/>
</dbReference>
<dbReference type="EMBL" id="DYUC01000042">
    <property type="protein sequence ID" value="HJG86318.1"/>
    <property type="molecule type" value="Genomic_DNA"/>
</dbReference>
<dbReference type="Proteomes" id="UP000760668">
    <property type="component" value="Unassembled WGS sequence"/>
</dbReference>
<dbReference type="PANTHER" id="PTHR40050">
    <property type="entry name" value="INNER SPORE COAT PROTEIN H"/>
    <property type="match status" value="1"/>
</dbReference>
<feature type="compositionally biased region" description="Gly residues" evidence="1">
    <location>
        <begin position="207"/>
        <end position="217"/>
    </location>
</feature>
<evidence type="ECO:0000313" key="2">
    <source>
        <dbReference type="EMBL" id="HJG86318.1"/>
    </source>
</evidence>
<name>A0A921SSC1_9FIRM</name>
<dbReference type="RefSeq" id="WP_304247733.1">
    <property type="nucleotide sequence ID" value="NZ_DYUC01000042.1"/>
</dbReference>
<feature type="non-terminal residue" evidence="2">
    <location>
        <position position="412"/>
    </location>
</feature>
<organism evidence="2 3">
    <name type="scientific">Pseudoflavonifractor capillosus</name>
    <dbReference type="NCBI Taxonomy" id="106588"/>
    <lineage>
        <taxon>Bacteria</taxon>
        <taxon>Bacillati</taxon>
        <taxon>Bacillota</taxon>
        <taxon>Clostridia</taxon>
        <taxon>Eubacteriales</taxon>
        <taxon>Oscillospiraceae</taxon>
        <taxon>Pseudoflavonifractor</taxon>
    </lineage>
</organism>
<reference evidence="2" key="1">
    <citation type="journal article" date="2021" name="PeerJ">
        <title>Extensive microbial diversity within the chicken gut microbiome revealed by metagenomics and culture.</title>
        <authorList>
            <person name="Gilroy R."/>
            <person name="Ravi A."/>
            <person name="Getino M."/>
            <person name="Pursley I."/>
            <person name="Horton D.L."/>
            <person name="Alikhan N.F."/>
            <person name="Baker D."/>
            <person name="Gharbi K."/>
            <person name="Hall N."/>
            <person name="Watson M."/>
            <person name="Adriaenssens E.M."/>
            <person name="Foster-Nyarko E."/>
            <person name="Jarju S."/>
            <person name="Secka A."/>
            <person name="Antonio M."/>
            <person name="Oren A."/>
            <person name="Chaudhuri R.R."/>
            <person name="La Ragione R."/>
            <person name="Hildebrand F."/>
            <person name="Pallen M.J."/>
        </authorList>
    </citation>
    <scope>NUCLEOTIDE SEQUENCE</scope>
    <source>
        <strain evidence="2">CHK179-5677</strain>
    </source>
</reference>
<dbReference type="PANTHER" id="PTHR40050:SF1">
    <property type="entry name" value="INNER SPORE COAT PROTEIN H"/>
    <property type="match status" value="1"/>
</dbReference>
<protein>
    <submittedName>
        <fullName evidence="2">CotH kinase family protein</fullName>
    </submittedName>
</protein>
<gene>
    <name evidence="2" type="ORF">K8V01_04735</name>
</gene>
<dbReference type="AlphaFoldDB" id="A0A921SSC1"/>
<accession>A0A921SSC1</accession>
<dbReference type="GO" id="GO:0016301">
    <property type="term" value="F:kinase activity"/>
    <property type="evidence" value="ECO:0007669"/>
    <property type="project" value="UniProtKB-KW"/>
</dbReference>
<comment type="caution">
    <text evidence="2">The sequence shown here is derived from an EMBL/GenBank/DDBJ whole genome shotgun (WGS) entry which is preliminary data.</text>
</comment>
<sequence length="412" mass="45734">MSTHKYIDRICCGAMALAVLLAVIFMNGESLGIQAAASSMGYEDRLFDTSAVHTLDIVMDDWDAFLETCAGEEYADCTVVIDGETYANVAIRAKGNTSLTQVENYGNDRYSFKIEFDHYDSGLTYHGLDKLSLNNIIQDNTYLKDYLTYQMMGWFGVAAPLCSYVYITVNGEDWGLYLAVEGVEESFLERNYGSDYGELYKPDSIDMGGGRGNGGGFDMDDWQPAENASGGDFAPPENLEPPGDGEPPEDRELPEDFAQDFSGRGGGGGMGGFSMGSDDVSLIYTDDDYDSYQNIFDNAKTDITDEDRDRLIASLKRLNAGEDIEEVVDVDQVIRYFVVHNFVCNFDSYTGSMIHNYYLYEKDGRLSMIPWDYNLAFGGFQDQSDATTLVNYPIDDPVSGGTVESRPMLAWI</sequence>